<gene>
    <name evidence="2" type="ORF">FD754_010982</name>
</gene>
<evidence type="ECO:0000313" key="2">
    <source>
        <dbReference type="EMBL" id="KAB0366826.1"/>
    </source>
</evidence>
<dbReference type="PANTHER" id="PTHR19321:SF1">
    <property type="entry name" value="PROTEIN REGULATOR OF CYTOKINESIS 1"/>
    <property type="match status" value="1"/>
</dbReference>
<dbReference type="GO" id="GO:1990023">
    <property type="term" value="C:mitotic spindle midzone"/>
    <property type="evidence" value="ECO:0007669"/>
    <property type="project" value="TreeGrafter"/>
</dbReference>
<dbReference type="Proteomes" id="UP000326458">
    <property type="component" value="Unassembled WGS sequence"/>
</dbReference>
<dbReference type="GO" id="GO:0008017">
    <property type="term" value="F:microtubule binding"/>
    <property type="evidence" value="ECO:0007669"/>
    <property type="project" value="InterPro"/>
</dbReference>
<comment type="caution">
    <text evidence="2">The sequence shown here is derived from an EMBL/GenBank/DDBJ whole genome shotgun (WGS) entry which is preliminary data.</text>
</comment>
<dbReference type="Pfam" id="PF03999">
    <property type="entry name" value="MAP65_ASE1"/>
    <property type="match status" value="1"/>
</dbReference>
<name>A0A5N3X332_MUNMU</name>
<dbReference type="EMBL" id="VCEA01000001">
    <property type="protein sequence ID" value="KAB0366826.1"/>
    <property type="molecule type" value="Genomic_DNA"/>
</dbReference>
<accession>A0A5N3X332</accession>
<evidence type="ECO:0008006" key="4">
    <source>
        <dbReference type="Google" id="ProtNLM"/>
    </source>
</evidence>
<keyword evidence="1" id="KW-0175">Coiled coil</keyword>
<organism evidence="2 3">
    <name type="scientific">Muntiacus muntjak</name>
    <name type="common">Barking deer</name>
    <name type="synonym">Indian muntjac</name>
    <dbReference type="NCBI Taxonomy" id="9888"/>
    <lineage>
        <taxon>Eukaryota</taxon>
        <taxon>Metazoa</taxon>
        <taxon>Chordata</taxon>
        <taxon>Craniata</taxon>
        <taxon>Vertebrata</taxon>
        <taxon>Euteleostomi</taxon>
        <taxon>Mammalia</taxon>
        <taxon>Eutheria</taxon>
        <taxon>Laurasiatheria</taxon>
        <taxon>Artiodactyla</taxon>
        <taxon>Ruminantia</taxon>
        <taxon>Pecora</taxon>
        <taxon>Cervidae</taxon>
        <taxon>Muntiacinae</taxon>
        <taxon>Muntiacus</taxon>
    </lineage>
</organism>
<dbReference type="GO" id="GO:0051256">
    <property type="term" value="P:mitotic spindle midzone assembly"/>
    <property type="evidence" value="ECO:0007669"/>
    <property type="project" value="TreeGrafter"/>
</dbReference>
<reference evidence="2 3" key="1">
    <citation type="submission" date="2019-06" db="EMBL/GenBank/DDBJ databases">
        <title>Discovery of a novel chromosome fission-fusion reversal in muntjac.</title>
        <authorList>
            <person name="Mudd A.B."/>
            <person name="Bredeson J.V."/>
            <person name="Baum R."/>
            <person name="Hockemeyer D."/>
            <person name="Rokhsar D.S."/>
        </authorList>
    </citation>
    <scope>NUCLEOTIDE SEQUENCE [LARGE SCALE GENOMIC DNA]</scope>
    <source>
        <strain evidence="2">UTSW_UCB_Mm</strain>
        <tissue evidence="2">Fibroblast cell line</tissue>
    </source>
</reference>
<evidence type="ECO:0000313" key="3">
    <source>
        <dbReference type="Proteomes" id="UP000326458"/>
    </source>
</evidence>
<evidence type="ECO:0000256" key="1">
    <source>
        <dbReference type="SAM" id="Coils"/>
    </source>
</evidence>
<keyword evidence="3" id="KW-1185">Reference proteome</keyword>
<dbReference type="AlphaFoldDB" id="A0A5N3X332"/>
<dbReference type="GO" id="GO:0005737">
    <property type="term" value="C:cytoplasm"/>
    <property type="evidence" value="ECO:0007669"/>
    <property type="project" value="TreeGrafter"/>
</dbReference>
<dbReference type="Gene3D" id="1.20.58.1520">
    <property type="match status" value="1"/>
</dbReference>
<feature type="coiled-coil region" evidence="1">
    <location>
        <begin position="100"/>
        <end position="127"/>
    </location>
</feature>
<dbReference type="PANTHER" id="PTHR19321">
    <property type="entry name" value="PROTEIN REGULATOR OF CYTOKINESIS 1 PRC1-RELATED"/>
    <property type="match status" value="1"/>
</dbReference>
<sequence>EVLAEESILCLQKALNHLREIWELIGIPEDQRLQRTEVVNKHIKDLLNMMIAEEESLKERLTKSIAVCQKELNTLCSELNVEPFHEEGETTILQLEKDLRTQVELRRKQKKERKQELKILREQDQELCEILCMPHYEIDSTSVPSLEELNQFRQHVATLRETKASRHEEFVNIKRQIILCMEELEHTPDTSFERDVVCEDEEAFCLSLENTATLQKLLRQLKVRKSQNEAVCEGLRAQIRELWDGLQIPAEEREAVATVMTGSRAKVRKALQLEVDQLEELKMQNMKKVIEAIRVEAAQHWDKCFYSQEQRRAFAAYYSEDYTENLLQLHDAEIVRLRNYYEVHKELFEGVQKWEESWRLFLEFERKASDPSRFTNRGGNLLKKIVFLKIVFIGRMKSLDGITDSVDLNLGKLWEMVRTGKPSMLQSMGFLCGHKLYKSSCSSISLPVLFSNTVLGALDEPQPTHASIRDPPTLAGSLSSVFYGVTAPFLWVLVRTKFSLYPLRLDPFLDSKARKPDMGLKTFTTVGEFLW</sequence>
<dbReference type="InterPro" id="IPR007145">
    <property type="entry name" value="MAP65_Ase1_PRC1"/>
</dbReference>
<protein>
    <recommendedName>
        <fullName evidence="4">Protein regulator of cytokinesis 1</fullName>
    </recommendedName>
</protein>
<proteinExistence type="predicted"/>
<feature type="non-terminal residue" evidence="2">
    <location>
        <position position="1"/>
    </location>
</feature>